<keyword evidence="20" id="KW-1185">Reference proteome</keyword>
<dbReference type="InterPro" id="IPR013767">
    <property type="entry name" value="PAS_fold"/>
</dbReference>
<protein>
    <recommendedName>
        <fullName evidence="4">histidine kinase</fullName>
        <ecNumber evidence="4">2.7.13.3</ecNumber>
    </recommendedName>
</protein>
<keyword evidence="13" id="KW-1133">Transmembrane helix</keyword>
<dbReference type="SMART" id="SM00304">
    <property type="entry name" value="HAMP"/>
    <property type="match status" value="1"/>
</dbReference>
<dbReference type="FunFam" id="3.30.565.10:FF:000023">
    <property type="entry name" value="PAS domain-containing sensor histidine kinase"/>
    <property type="match status" value="1"/>
</dbReference>
<accession>Q1Q066</accession>
<keyword evidence="12 13" id="KW-0472">Membrane</keyword>
<dbReference type="PRINTS" id="PR00344">
    <property type="entry name" value="BCTRLSENSOR"/>
</dbReference>
<dbReference type="EC" id="2.7.13.3" evidence="4"/>
<dbReference type="GO" id="GO:0005524">
    <property type="term" value="F:ATP binding"/>
    <property type="evidence" value="ECO:0007669"/>
    <property type="project" value="UniProtKB-KW"/>
</dbReference>
<dbReference type="AlphaFoldDB" id="Q1Q066"/>
<name>Q1Q066_KUEST</name>
<evidence type="ECO:0000256" key="8">
    <source>
        <dbReference type="ARBA" id="ARBA00022741"/>
    </source>
</evidence>
<dbReference type="EMBL" id="CT573072">
    <property type="protein sequence ID" value="CAJ72720.1"/>
    <property type="molecule type" value="Genomic_DNA"/>
</dbReference>
<dbReference type="InterPro" id="IPR004358">
    <property type="entry name" value="Sig_transdc_His_kin-like_C"/>
</dbReference>
<evidence type="ECO:0000256" key="7">
    <source>
        <dbReference type="ARBA" id="ARBA00022679"/>
    </source>
</evidence>
<dbReference type="InterPro" id="IPR035965">
    <property type="entry name" value="PAS-like_dom_sf"/>
</dbReference>
<dbReference type="PROSITE" id="PS50885">
    <property type="entry name" value="HAMP"/>
    <property type="match status" value="1"/>
</dbReference>
<reference evidence="17" key="1">
    <citation type="journal article" date="2006" name="Nature">
        <title>Deciphering the evolution and metabolism of an anammox bacterium from a community genome.</title>
        <authorList>
            <person name="Strous M."/>
            <person name="Pelletier E."/>
            <person name="Mangenot S."/>
            <person name="Rattei T."/>
            <person name="Lehner A."/>
            <person name="Taylor M.W."/>
            <person name="Horn M."/>
            <person name="Daims H."/>
            <person name="Bartol-Mavel D."/>
            <person name="Wincker P."/>
            <person name="Barbe V."/>
            <person name="Fonknechten N."/>
            <person name="Vallenet D."/>
            <person name="Segurens B."/>
            <person name="Schenowitz-Truong C."/>
            <person name="Medigue C."/>
            <person name="Collingro A."/>
            <person name="Snel B."/>
            <person name="Dutilh B.E."/>
            <person name="OpDenCamp H.J.M."/>
            <person name="vanDerDrift C."/>
            <person name="Cirpus I."/>
            <person name="vanDePas-Schoonen K.T."/>
            <person name="Harhangi H.R."/>
            <person name="vanNiftrik L."/>
            <person name="Schmid M."/>
            <person name="Keltjens J."/>
            <person name="vanDeVossenberg J."/>
            <person name="Kartal B."/>
            <person name="Meier H."/>
            <person name="Frishman D."/>
            <person name="Huynen M.A."/>
            <person name="Mewes H."/>
            <person name="Weissenbach J."/>
            <person name="Jetten M.S.M."/>
            <person name="Wagner M."/>
            <person name="LePaslier D."/>
        </authorList>
    </citation>
    <scope>NUCLEOTIDE SEQUENCE</scope>
</reference>
<dbReference type="PANTHER" id="PTHR45453:SF1">
    <property type="entry name" value="PHOSPHATE REGULON SENSOR PROTEIN PHOR"/>
    <property type="match status" value="1"/>
</dbReference>
<dbReference type="CDD" id="cd00130">
    <property type="entry name" value="PAS"/>
    <property type="match status" value="1"/>
</dbReference>
<dbReference type="GO" id="GO:0000155">
    <property type="term" value="F:phosphorelay sensor kinase activity"/>
    <property type="evidence" value="ECO:0007669"/>
    <property type="project" value="InterPro"/>
</dbReference>
<dbReference type="Pfam" id="PF00512">
    <property type="entry name" value="HisKA"/>
    <property type="match status" value="1"/>
</dbReference>
<dbReference type="PROSITE" id="PS50109">
    <property type="entry name" value="HIS_KIN"/>
    <property type="match status" value="1"/>
</dbReference>
<evidence type="ECO:0000256" key="9">
    <source>
        <dbReference type="ARBA" id="ARBA00022777"/>
    </source>
</evidence>
<dbReference type="NCBIfam" id="NF046044">
    <property type="entry name" value="PnpS"/>
    <property type="match status" value="1"/>
</dbReference>
<comment type="catalytic activity">
    <reaction evidence="1">
        <text>ATP + protein L-histidine = ADP + protein N-phospho-L-histidine.</text>
        <dbReference type="EC" id="2.7.13.3"/>
    </reaction>
</comment>
<dbReference type="Pfam" id="PF00989">
    <property type="entry name" value="PAS"/>
    <property type="match status" value="1"/>
</dbReference>
<feature type="transmembrane region" description="Helical" evidence="13">
    <location>
        <begin position="6"/>
        <end position="29"/>
    </location>
</feature>
<comment type="subcellular location">
    <subcellularLocation>
        <location evidence="2">Cell membrane</location>
    </subcellularLocation>
    <subcellularLocation>
        <location evidence="3">Membrane raft</location>
        <topology evidence="3">Multi-pass membrane protein</topology>
    </subcellularLocation>
</comment>
<evidence type="ECO:0000256" key="12">
    <source>
        <dbReference type="ARBA" id="ARBA00023136"/>
    </source>
</evidence>
<dbReference type="Proteomes" id="UP000501926">
    <property type="component" value="Chromosome"/>
</dbReference>
<dbReference type="GO" id="GO:0045121">
    <property type="term" value="C:membrane raft"/>
    <property type="evidence" value="ECO:0007669"/>
    <property type="project" value="UniProtKB-SubCell"/>
</dbReference>
<dbReference type="CDD" id="cd06225">
    <property type="entry name" value="HAMP"/>
    <property type="match status" value="1"/>
</dbReference>
<dbReference type="Gene3D" id="6.10.340.10">
    <property type="match status" value="1"/>
</dbReference>
<dbReference type="InterPro" id="IPR036097">
    <property type="entry name" value="HisK_dim/P_sf"/>
</dbReference>
<keyword evidence="8" id="KW-0547">Nucleotide-binding</keyword>
<dbReference type="Gene3D" id="3.30.450.20">
    <property type="entry name" value="PAS domain"/>
    <property type="match status" value="1"/>
</dbReference>
<dbReference type="KEGG" id="kst:KSMBR1_1726"/>
<dbReference type="GO" id="GO:0005886">
    <property type="term" value="C:plasma membrane"/>
    <property type="evidence" value="ECO:0007669"/>
    <property type="project" value="UniProtKB-SubCell"/>
</dbReference>
<evidence type="ECO:0000259" key="16">
    <source>
        <dbReference type="PROSITE" id="PS50885"/>
    </source>
</evidence>
<dbReference type="InterPro" id="IPR005467">
    <property type="entry name" value="His_kinase_dom"/>
</dbReference>
<reference evidence="20" key="4">
    <citation type="submission" date="2017-10" db="EMBL/GenBank/DDBJ databases">
        <authorList>
            <person name="Frank J."/>
        </authorList>
    </citation>
    <scope>NUCLEOTIDE SEQUENCE [LARGE SCALE GENOMIC DNA]</scope>
</reference>
<reference evidence="19" key="3">
    <citation type="submission" date="2017-10" db="EMBL/GenBank/DDBJ databases">
        <authorList>
            <person name="Banno H."/>
            <person name="Chua N.-H."/>
        </authorList>
    </citation>
    <scope>NUCLEOTIDE SEQUENCE [LARGE SCALE GENOMIC DNA]</scope>
    <source>
        <strain evidence="19">Kuenenia_mbr1_ru-nijmegen</strain>
    </source>
</reference>
<dbReference type="PANTHER" id="PTHR45453">
    <property type="entry name" value="PHOSPHATE REGULON SENSOR PROTEIN PHOR"/>
    <property type="match status" value="1"/>
</dbReference>
<dbReference type="Proteomes" id="UP000221734">
    <property type="component" value="Chromosome Kuenenia_stuttgartiensis_MBR1"/>
</dbReference>
<evidence type="ECO:0000256" key="11">
    <source>
        <dbReference type="ARBA" id="ARBA00023012"/>
    </source>
</evidence>
<proteinExistence type="predicted"/>
<dbReference type="Gene3D" id="1.10.287.130">
    <property type="match status" value="1"/>
</dbReference>
<dbReference type="SMART" id="SM00387">
    <property type="entry name" value="HATPase_c"/>
    <property type="match status" value="1"/>
</dbReference>
<dbReference type="SUPFAM" id="SSF55785">
    <property type="entry name" value="PYP-like sensor domain (PAS domain)"/>
    <property type="match status" value="1"/>
</dbReference>
<dbReference type="InterPro" id="IPR003660">
    <property type="entry name" value="HAMP_dom"/>
</dbReference>
<keyword evidence="13" id="KW-0812">Transmembrane</keyword>
<keyword evidence="6" id="KW-0597">Phosphoprotein</keyword>
<keyword evidence="9 17" id="KW-0418">Kinase</keyword>
<feature type="domain" description="PAS" evidence="15">
    <location>
        <begin position="244"/>
        <end position="283"/>
    </location>
</feature>
<organism evidence="17">
    <name type="scientific">Kuenenia stuttgartiensis</name>
    <dbReference type="NCBI Taxonomy" id="174633"/>
    <lineage>
        <taxon>Bacteria</taxon>
        <taxon>Pseudomonadati</taxon>
        <taxon>Planctomycetota</taxon>
        <taxon>Candidatus Brocadiia</taxon>
        <taxon>Candidatus Brocadiales</taxon>
        <taxon>Candidatus Brocadiaceae</taxon>
        <taxon>Candidatus Kuenenia</taxon>
    </lineage>
</organism>
<evidence type="ECO:0000256" key="5">
    <source>
        <dbReference type="ARBA" id="ARBA00022475"/>
    </source>
</evidence>
<dbReference type="SUPFAM" id="SSF47384">
    <property type="entry name" value="Homodimeric domain of signal transducing histidine kinase"/>
    <property type="match status" value="1"/>
</dbReference>
<feature type="domain" description="HAMP" evidence="16">
    <location>
        <begin position="187"/>
        <end position="239"/>
    </location>
</feature>
<evidence type="ECO:0000256" key="6">
    <source>
        <dbReference type="ARBA" id="ARBA00022553"/>
    </source>
</evidence>
<evidence type="ECO:0000256" key="10">
    <source>
        <dbReference type="ARBA" id="ARBA00022840"/>
    </source>
</evidence>
<dbReference type="InterPro" id="IPR003594">
    <property type="entry name" value="HATPase_dom"/>
</dbReference>
<keyword evidence="7" id="KW-0808">Transferase</keyword>
<evidence type="ECO:0000256" key="4">
    <source>
        <dbReference type="ARBA" id="ARBA00012438"/>
    </source>
</evidence>
<evidence type="ECO:0000256" key="3">
    <source>
        <dbReference type="ARBA" id="ARBA00004314"/>
    </source>
</evidence>
<keyword evidence="11" id="KW-0902">Two-component regulatory system</keyword>
<dbReference type="Gene3D" id="3.30.565.10">
    <property type="entry name" value="Histidine kinase-like ATPase, C-terminal domain"/>
    <property type="match status" value="1"/>
</dbReference>
<dbReference type="NCBIfam" id="TIGR00229">
    <property type="entry name" value="sensory_box"/>
    <property type="match status" value="1"/>
</dbReference>
<evidence type="ECO:0000256" key="2">
    <source>
        <dbReference type="ARBA" id="ARBA00004236"/>
    </source>
</evidence>
<dbReference type="InterPro" id="IPR050351">
    <property type="entry name" value="BphY/WalK/GraS-like"/>
</dbReference>
<dbReference type="FunFam" id="1.10.287.130:FF:000001">
    <property type="entry name" value="Two-component sensor histidine kinase"/>
    <property type="match status" value="1"/>
</dbReference>
<dbReference type="InterPro" id="IPR003661">
    <property type="entry name" value="HisK_dim/P_dom"/>
</dbReference>
<evidence type="ECO:0000259" key="15">
    <source>
        <dbReference type="PROSITE" id="PS50112"/>
    </source>
</evidence>
<dbReference type="RefSeq" id="WP_164994431.1">
    <property type="nucleotide sequence ID" value="NZ_CP049055.1"/>
</dbReference>
<evidence type="ECO:0000313" key="21">
    <source>
        <dbReference type="Proteomes" id="UP000501926"/>
    </source>
</evidence>
<dbReference type="GO" id="GO:0004721">
    <property type="term" value="F:phosphoprotein phosphatase activity"/>
    <property type="evidence" value="ECO:0007669"/>
    <property type="project" value="TreeGrafter"/>
</dbReference>
<sequence>MLKHKPVFKACFLLFLLLSVCFFSAFYYVHRTLKSHHVTLLDENILSKSSAVYNSLKNVLQGNDRGKIVSACEDIGNLLKVGIVITDAAGSVAYTSLNKNIPETFTEDNVLARLLSGGENTIFHDKLHRVSRISLPIAIPDVDIKLLVVISPFEHAHAAISAVSKKITVCLLILFAVSAAIGFIIIERILSPVAEITGIAMDFLRGDFTMRADISSRNGTKELAKAVNTMGNRLQAQQQIISDSEKRLTAIINNMNDAIIVVDLQERILLINNTAMTFFGIAEITPGRDYLWERIRNETLQILVKQTMKTNTGFTTEIEYASPKKKLLQTQFSLLQKDNNTIGILIVFHDITDLRKLENTRKEFVANVSHELRTPLTSIRGYVETLLENYAAGGGHTYNSLKVIMKHTQRLDNLIKDILELSKLETNELKMELHELNIYECIEDILHTYKEHCEEKKQSFRLHISQNLPTVESNEYLLRQLLTNLLDNAIKYTHESGDIRLSISPAEETIQIEVSDTGIGIPHEHIPRIFERFYRIDPARSREMGGTGLGLSIVKHIVNLHNGAIKLKSTVGKGSTFTVILPQKQEKPSAAFDGK</sequence>
<feature type="transmembrane region" description="Helical" evidence="13">
    <location>
        <begin position="167"/>
        <end position="186"/>
    </location>
</feature>
<evidence type="ECO:0000256" key="13">
    <source>
        <dbReference type="SAM" id="Phobius"/>
    </source>
</evidence>
<dbReference type="GO" id="GO:0006355">
    <property type="term" value="P:regulation of DNA-templated transcription"/>
    <property type="evidence" value="ECO:0007669"/>
    <property type="project" value="InterPro"/>
</dbReference>
<reference evidence="17" key="2">
    <citation type="submission" date="2006-01" db="EMBL/GenBank/DDBJ databases">
        <authorList>
            <person name="Genoscope"/>
        </authorList>
    </citation>
    <scope>NUCLEOTIDE SEQUENCE</scope>
</reference>
<dbReference type="InterPro" id="IPR000014">
    <property type="entry name" value="PAS"/>
</dbReference>
<evidence type="ECO:0000313" key="20">
    <source>
        <dbReference type="Proteomes" id="UP000221734"/>
    </source>
</evidence>
<dbReference type="EMBL" id="CP049055">
    <property type="protein sequence ID" value="QII09901.1"/>
    <property type="molecule type" value="Genomic_DNA"/>
</dbReference>
<evidence type="ECO:0000313" key="19">
    <source>
        <dbReference type="EMBL" id="SOH04225.1"/>
    </source>
</evidence>
<evidence type="ECO:0000259" key="14">
    <source>
        <dbReference type="PROSITE" id="PS50109"/>
    </source>
</evidence>
<dbReference type="Pfam" id="PF02518">
    <property type="entry name" value="HATPase_c"/>
    <property type="match status" value="1"/>
</dbReference>
<dbReference type="PROSITE" id="PS50112">
    <property type="entry name" value="PAS"/>
    <property type="match status" value="1"/>
</dbReference>
<dbReference type="SUPFAM" id="SSF55874">
    <property type="entry name" value="ATPase domain of HSP90 chaperone/DNA topoisomerase II/histidine kinase"/>
    <property type="match status" value="1"/>
</dbReference>
<feature type="domain" description="Histidine kinase" evidence="14">
    <location>
        <begin position="367"/>
        <end position="585"/>
    </location>
</feature>
<dbReference type="GO" id="GO:0016036">
    <property type="term" value="P:cellular response to phosphate starvation"/>
    <property type="evidence" value="ECO:0007669"/>
    <property type="project" value="TreeGrafter"/>
</dbReference>
<evidence type="ECO:0000256" key="1">
    <source>
        <dbReference type="ARBA" id="ARBA00000085"/>
    </source>
</evidence>
<dbReference type="SMART" id="SM00388">
    <property type="entry name" value="HisKA"/>
    <property type="match status" value="1"/>
</dbReference>
<evidence type="ECO:0000313" key="18">
    <source>
        <dbReference type="EMBL" id="QII09901.1"/>
    </source>
</evidence>
<keyword evidence="5" id="KW-1003">Cell membrane</keyword>
<evidence type="ECO:0000313" key="17">
    <source>
        <dbReference type="EMBL" id="CAJ72720.1"/>
    </source>
</evidence>
<dbReference type="InterPro" id="IPR036890">
    <property type="entry name" value="HATPase_C_sf"/>
</dbReference>
<keyword evidence="10" id="KW-0067">ATP-binding</keyword>
<dbReference type="EMBL" id="LT934425">
    <property type="protein sequence ID" value="SOH04225.1"/>
    <property type="molecule type" value="Genomic_DNA"/>
</dbReference>
<reference evidence="18 21" key="5">
    <citation type="submission" date="2020-02" db="EMBL/GenBank/DDBJ databases">
        <title>Newly sequenced genome of strain CSTR1 showed variability in Candidatus Kuenenia stuttgartiensis genomes.</title>
        <authorList>
            <person name="Ding C."/>
            <person name="Adrian L."/>
        </authorList>
    </citation>
    <scope>NUCLEOTIDE SEQUENCE [LARGE SCALE GENOMIC DNA]</scope>
    <source>
        <strain evidence="18 21">CSTR1</strain>
    </source>
</reference>
<dbReference type="CDD" id="cd00082">
    <property type="entry name" value="HisKA"/>
    <property type="match status" value="1"/>
</dbReference>
<gene>
    <name evidence="17" type="primary">phoR</name>
    <name evidence="18" type="ORF">KsCSTR_05220</name>
    <name evidence="19" type="ORF">KSMBR1_1726</name>
    <name evidence="17" type="ORF">kustd1975</name>
</gene>